<dbReference type="EMBL" id="SBII01000002">
    <property type="protein sequence ID" value="RWX02280.1"/>
    <property type="molecule type" value="Genomic_DNA"/>
</dbReference>
<keyword evidence="2" id="KW-1185">Reference proteome</keyword>
<name>A0A3S3QA44_9FLAO</name>
<accession>A0A3S3QA44</accession>
<comment type="caution">
    <text evidence="1">The sequence shown here is derived from an EMBL/GenBank/DDBJ whole genome shotgun (WGS) entry which is preliminary data.</text>
</comment>
<organism evidence="1 2">
    <name type="scientific">Flavobacterium cerinum</name>
    <dbReference type="NCBI Taxonomy" id="2502784"/>
    <lineage>
        <taxon>Bacteria</taxon>
        <taxon>Pseudomonadati</taxon>
        <taxon>Bacteroidota</taxon>
        <taxon>Flavobacteriia</taxon>
        <taxon>Flavobacteriales</taxon>
        <taxon>Flavobacteriaceae</taxon>
        <taxon>Flavobacterium</taxon>
    </lineage>
</organism>
<dbReference type="RefSeq" id="WP_128388558.1">
    <property type="nucleotide sequence ID" value="NZ_SBII01000002.1"/>
</dbReference>
<dbReference type="Proteomes" id="UP000287527">
    <property type="component" value="Unassembled WGS sequence"/>
</dbReference>
<reference evidence="1 2" key="1">
    <citation type="submission" date="2019-01" db="EMBL/GenBank/DDBJ databases">
        <title>Flavobacterium sp. nov.,isolated from freshwater.</title>
        <authorList>
            <person name="Zhang R."/>
            <person name="Du Z.-J."/>
        </authorList>
    </citation>
    <scope>NUCLEOTIDE SEQUENCE [LARGE SCALE GENOMIC DNA]</scope>
    <source>
        <strain evidence="1 2">1E403</strain>
    </source>
</reference>
<proteinExistence type="predicted"/>
<dbReference type="AlphaFoldDB" id="A0A3S3QA44"/>
<protein>
    <submittedName>
        <fullName evidence="1">Uncharacterized protein</fullName>
    </submittedName>
</protein>
<sequence>MKSLCISLLMICLPIRQTHVKANTNLDLQQHYEKMLKPSSYLAFEKAGNEFISKLNFHDDFDILDNEALFLKWLTTEINRTNFKDLNEANTAWLGVKEKYELTRKENDQFYIVLKMSTLYDLTDIIALEQKLTAKKPCEKRCETSYMSALNNSAVKYESSLKYQEDALHSIAWLSFENKTKIITKALKLCKLGCTAD</sequence>
<evidence type="ECO:0000313" key="1">
    <source>
        <dbReference type="EMBL" id="RWX02280.1"/>
    </source>
</evidence>
<gene>
    <name evidence="1" type="ORF">EPI11_03425</name>
</gene>
<dbReference type="OrthoDB" id="1341678at2"/>
<evidence type="ECO:0000313" key="2">
    <source>
        <dbReference type="Proteomes" id="UP000287527"/>
    </source>
</evidence>